<organism evidence="20 21">
    <name type="scientific">Venturia inaequalis</name>
    <name type="common">Apple scab fungus</name>
    <dbReference type="NCBI Taxonomy" id="5025"/>
    <lineage>
        <taxon>Eukaryota</taxon>
        <taxon>Fungi</taxon>
        <taxon>Dikarya</taxon>
        <taxon>Ascomycota</taxon>
        <taxon>Pezizomycotina</taxon>
        <taxon>Dothideomycetes</taxon>
        <taxon>Pleosporomycetidae</taxon>
        <taxon>Venturiales</taxon>
        <taxon>Venturiaceae</taxon>
        <taxon>Venturia</taxon>
    </lineage>
</organism>
<feature type="transmembrane region" description="Helical" evidence="17">
    <location>
        <begin position="20"/>
        <end position="41"/>
    </location>
</feature>
<comment type="catalytic activity">
    <reaction evidence="14">
        <text>citrate = D-threo-isocitrate</text>
        <dbReference type="Rhea" id="RHEA:10336"/>
        <dbReference type="ChEBI" id="CHEBI:15562"/>
        <dbReference type="ChEBI" id="CHEBI:16947"/>
        <dbReference type="EC" id="4.2.1.3"/>
    </reaction>
</comment>
<keyword evidence="9" id="KW-0809">Transit peptide</keyword>
<dbReference type="FunFam" id="3.40.630.10:FF:000121">
    <property type="entry name" value="GPI transamidase component (GAA1), putative"/>
    <property type="match status" value="1"/>
</dbReference>
<evidence type="ECO:0000256" key="6">
    <source>
        <dbReference type="ARBA" id="ARBA00015940"/>
    </source>
</evidence>
<name>A0A8H3Z4R3_VENIN</name>
<dbReference type="SUPFAM" id="SSF53732">
    <property type="entry name" value="Aconitase iron-sulfur domain"/>
    <property type="match status" value="1"/>
</dbReference>
<dbReference type="PRINTS" id="PR00415">
    <property type="entry name" value="ACONITASE"/>
</dbReference>
<dbReference type="SUPFAM" id="SSF53187">
    <property type="entry name" value="Zn-dependent exopeptidases"/>
    <property type="match status" value="1"/>
</dbReference>
<dbReference type="EC" id="4.2.1.3" evidence="5"/>
<evidence type="ECO:0000256" key="8">
    <source>
        <dbReference type="ARBA" id="ARBA00022723"/>
    </source>
</evidence>
<keyword evidence="8" id="KW-0479">Metal-binding</keyword>
<dbReference type="InterPro" id="IPR015931">
    <property type="entry name" value="Acnase/IPM_dHydase_lsu_aba_1/3"/>
</dbReference>
<dbReference type="Gene3D" id="3.40.1060.10">
    <property type="entry name" value="Aconitase, Domain 2"/>
    <property type="match status" value="1"/>
</dbReference>
<dbReference type="Gene3D" id="3.40.630.10">
    <property type="entry name" value="Zn peptidases"/>
    <property type="match status" value="1"/>
</dbReference>
<dbReference type="Gene3D" id="3.30.499.10">
    <property type="entry name" value="Aconitase, domain 3"/>
    <property type="match status" value="2"/>
</dbReference>
<evidence type="ECO:0000256" key="14">
    <source>
        <dbReference type="ARBA" id="ARBA00023501"/>
    </source>
</evidence>
<feature type="transmembrane region" description="Helical" evidence="17">
    <location>
        <begin position="506"/>
        <end position="525"/>
    </location>
</feature>
<dbReference type="FunFam" id="3.30.499.10:FF:000003">
    <property type="entry name" value="Aconitate hydratase, mitochondrial"/>
    <property type="match status" value="1"/>
</dbReference>
<dbReference type="InterPro" id="IPR007246">
    <property type="entry name" value="Gaa1"/>
</dbReference>
<evidence type="ECO:0000256" key="1">
    <source>
        <dbReference type="ARBA" id="ARBA00001966"/>
    </source>
</evidence>
<evidence type="ECO:0000256" key="13">
    <source>
        <dbReference type="ARBA" id="ARBA00023239"/>
    </source>
</evidence>
<dbReference type="InterPro" id="IPR018136">
    <property type="entry name" value="Aconitase_4Fe-4S_BS"/>
</dbReference>
<dbReference type="InterPro" id="IPR015928">
    <property type="entry name" value="Aconitase/3IPM_dehydase_swvl"/>
</dbReference>
<keyword evidence="17" id="KW-1133">Transmembrane helix</keyword>
<keyword evidence="17" id="KW-0812">Transmembrane</keyword>
<keyword evidence="11" id="KW-0411">Iron-sulfur</keyword>
<dbReference type="CDD" id="cd01584">
    <property type="entry name" value="AcnA_Mitochondrial"/>
    <property type="match status" value="1"/>
</dbReference>
<dbReference type="PROSITE" id="PS01244">
    <property type="entry name" value="ACONITASE_2"/>
    <property type="match status" value="1"/>
</dbReference>
<dbReference type="InterPro" id="IPR015932">
    <property type="entry name" value="Aconitase_dom2"/>
</dbReference>
<gene>
    <name evidence="20" type="ORF">EG328_010252</name>
</gene>
<evidence type="ECO:0000256" key="11">
    <source>
        <dbReference type="ARBA" id="ARBA00023014"/>
    </source>
</evidence>
<dbReference type="FunFam" id="3.40.1060.10:FF:000001">
    <property type="entry name" value="Aconitate hydratase, mitochondrial"/>
    <property type="match status" value="1"/>
</dbReference>
<feature type="region of interest" description="Disordered" evidence="16">
    <location>
        <begin position="1089"/>
        <end position="1111"/>
    </location>
</feature>
<evidence type="ECO:0000256" key="3">
    <source>
        <dbReference type="ARBA" id="ARBA00004717"/>
    </source>
</evidence>
<dbReference type="PROSITE" id="PS00450">
    <property type="entry name" value="ACONITASE_1"/>
    <property type="match status" value="1"/>
</dbReference>
<evidence type="ECO:0000256" key="12">
    <source>
        <dbReference type="ARBA" id="ARBA00023128"/>
    </source>
</evidence>
<dbReference type="GO" id="GO:0005829">
    <property type="term" value="C:cytosol"/>
    <property type="evidence" value="ECO:0007669"/>
    <property type="project" value="TreeGrafter"/>
</dbReference>
<evidence type="ECO:0000256" key="9">
    <source>
        <dbReference type="ARBA" id="ARBA00022946"/>
    </source>
</evidence>
<comment type="cofactor">
    <cofactor evidence="1">
        <name>[4Fe-4S] cluster</name>
        <dbReference type="ChEBI" id="CHEBI:49883"/>
    </cofactor>
</comment>
<dbReference type="SUPFAM" id="SSF52016">
    <property type="entry name" value="LeuD/IlvD-like"/>
    <property type="match status" value="1"/>
</dbReference>
<evidence type="ECO:0000256" key="7">
    <source>
        <dbReference type="ARBA" id="ARBA00022532"/>
    </source>
</evidence>
<comment type="similarity">
    <text evidence="4">Belongs to the aconitase/IPM isomerase family.</text>
</comment>
<keyword evidence="7" id="KW-0816">Tricarboxylic acid cycle</keyword>
<feature type="domain" description="Aconitase A/isopropylmalate dehydratase small subunit swivel" evidence="19">
    <location>
        <begin position="1154"/>
        <end position="1282"/>
    </location>
</feature>
<sequence length="1355" mass="147264">MAAIANAILALRKDKRILKLPPYLSALLILVGVAWLLLLPLNQYSRSTYVSENALLPGQVHTYFGGSEHNIFRAYRQEVATFEHLSGHERVHRIGDIFRDAGLKAATQKYNYEAGGSTIAGDNVYAVLQGPRADATEAIVLIAAWRNMKGEINYSGVALLLTMARFFKRWSLWSKDIIFLITEDSTAGSQAWVDAYHDAHNTAFVESLSIKSGALQGAVAIDYPAGPWGKRFDKLHIVYDGINGQLPNLDLFNTAVSVASGQMGISCTLQRMWDHNDQYADRLQTMLRGMLNQGLGHATGPHSSFIPYHVDAITLETVGDGWHDEMSLGRTVEGLVRSLNNLLEHLHQSFFFYLLMQGNRFVSIGTYLPSAMLVAGSFSIVSIALWVQSGRGEEKLVNPASTIPGSKVGVDSLTTKDTTLVKEGSSIAIVPTVIVAIKERHFSYPLILLTGLHFLGLLPLYLFNHTPLSSLTPTFIAFTLATLPLPTLLAAALPRLANHKPTKQELMLLQCFCLLLLGLFLSALATLNFSLSLLIGLFAAPYSFIRPSTTKVSRVLQTTLLTLISPPVIIMAASALASQAGWIPRVRGMATVSDGLSRKVEMTNHEKGNYIPYQKLSENLQIIRQRLNKPLTLTEKIIYSHLDDPHNQEIERGVSYLKLRPDRVACQDATAQMAILQFMSAGLPTVATPTTVHCDHLIEAQVGGQKDLARAKDINKEVYDFLSTSCAKYDIGFWRPGSGIIHQIVLENYAFPGALLIGTDSHTPNAGGLGMCAIGVGGADAVDVMAGLPWELKAPKVIGVKLTGKLSGWTSPKDIILKVAGILTVKGGTGAIVEYHGPGTESLSCTGMGTICKFCNMGAEIGATTSVFPFNDRMYDYLKATKRGAIGDYAREYAAELKEDQGAEYDQLIELNLDELEPHINGPFTPDLATPISKFKDAVAEHGWPEELKVGLIGSCTNSSYEDMSRAASIAEDAMAHGIKSKAVFTVTPGSEQIRATIARDGQLKTFEDFGGMVLANACGPCIGQWDRRDVKKGEANSIVSSYNRNFTGRNDANPATHAFVTSPDLVVAMSIAGTLNFNPLTDTLQGKDGKEFKLKPPTGDGLPKNGYDAGENTYQAPPADRSSVNVAVSPTSDRLQLLSPFSAWDGKDATNVPILIKAQGKTTTDHISMAGPWLKYRGHLDNISNNMLIGATNSANGEANKVKNAVTGEWDAVPATARDYKKRGIPWVVIGDWNYGEGSSREHAALEPRHLGGLAIITRSFARIHETNLKKQGMLPLTFADPADYDKIQPYDKVDLLCTQIAVGKPMTLKVHPADGSAEYDITLNHTFNEPQIEWFVNGSALNTMAKKAAEAKA</sequence>
<dbReference type="Proteomes" id="UP000447873">
    <property type="component" value="Unassembled WGS sequence"/>
</dbReference>
<dbReference type="PANTHER" id="PTHR43160">
    <property type="entry name" value="ACONITATE HYDRATASE B"/>
    <property type="match status" value="1"/>
</dbReference>
<dbReference type="Pfam" id="PF00694">
    <property type="entry name" value="Aconitase_C"/>
    <property type="match status" value="1"/>
</dbReference>
<evidence type="ECO:0000259" key="18">
    <source>
        <dbReference type="Pfam" id="PF00330"/>
    </source>
</evidence>
<evidence type="ECO:0000256" key="2">
    <source>
        <dbReference type="ARBA" id="ARBA00004173"/>
    </source>
</evidence>
<feature type="transmembrane region" description="Helical" evidence="17">
    <location>
        <begin position="367"/>
        <end position="387"/>
    </location>
</feature>
<feature type="transmembrane region" description="Helical" evidence="17">
    <location>
        <begin position="442"/>
        <end position="463"/>
    </location>
</feature>
<feature type="transmembrane region" description="Helical" evidence="17">
    <location>
        <begin position="475"/>
        <end position="494"/>
    </location>
</feature>
<dbReference type="PANTHER" id="PTHR43160:SF3">
    <property type="entry name" value="ACONITATE HYDRATASE, MITOCHONDRIAL"/>
    <property type="match status" value="1"/>
</dbReference>
<comment type="pathway">
    <text evidence="3">Carbohydrate metabolism; tricarboxylic acid cycle; isocitrate from oxaloacetate: step 2/2.</text>
</comment>
<dbReference type="NCBIfam" id="NF005558">
    <property type="entry name" value="PRK07229.1"/>
    <property type="match status" value="1"/>
</dbReference>
<evidence type="ECO:0000256" key="17">
    <source>
        <dbReference type="SAM" id="Phobius"/>
    </source>
</evidence>
<dbReference type="GO" id="GO:0046872">
    <property type="term" value="F:metal ion binding"/>
    <property type="evidence" value="ECO:0007669"/>
    <property type="project" value="UniProtKB-KW"/>
</dbReference>
<feature type="domain" description="Aconitase/3-isopropylmalate dehydratase large subunit alpha/beta/alpha" evidence="18">
    <location>
        <begin position="635"/>
        <end position="1074"/>
    </location>
</feature>
<evidence type="ECO:0000313" key="20">
    <source>
        <dbReference type="EMBL" id="KAE9983168.1"/>
    </source>
</evidence>
<dbReference type="FunFam" id="3.20.19.10:FF:000002">
    <property type="entry name" value="Aconitate hydratase, mitochondrial"/>
    <property type="match status" value="1"/>
</dbReference>
<dbReference type="NCBIfam" id="TIGR01340">
    <property type="entry name" value="aconitase_mito"/>
    <property type="match status" value="1"/>
</dbReference>
<reference evidence="20 21" key="1">
    <citation type="submission" date="2018-12" db="EMBL/GenBank/DDBJ databases">
        <title>Venturia inaequalis Genome Resource.</title>
        <authorList>
            <person name="Lichtner F.J."/>
        </authorList>
    </citation>
    <scope>NUCLEOTIDE SEQUENCE [LARGE SCALE GENOMIC DNA]</scope>
    <source>
        <strain evidence="20 21">120213</strain>
    </source>
</reference>
<dbReference type="EMBL" id="WNWS01000066">
    <property type="protein sequence ID" value="KAE9983168.1"/>
    <property type="molecule type" value="Genomic_DNA"/>
</dbReference>
<dbReference type="GO" id="GO:0005739">
    <property type="term" value="C:mitochondrion"/>
    <property type="evidence" value="ECO:0007669"/>
    <property type="project" value="UniProtKB-SubCell"/>
</dbReference>
<dbReference type="Pfam" id="PF04114">
    <property type="entry name" value="Gaa1"/>
    <property type="match status" value="1"/>
</dbReference>
<dbReference type="CDD" id="cd01578">
    <property type="entry name" value="AcnA_Mitochon_Swivel"/>
    <property type="match status" value="1"/>
</dbReference>
<evidence type="ECO:0000313" key="21">
    <source>
        <dbReference type="Proteomes" id="UP000447873"/>
    </source>
</evidence>
<proteinExistence type="inferred from homology"/>
<evidence type="ECO:0000256" key="15">
    <source>
        <dbReference type="ARBA" id="ARBA00029682"/>
    </source>
</evidence>
<comment type="subcellular location">
    <subcellularLocation>
        <location evidence="2">Mitochondrion</location>
    </subcellularLocation>
</comment>
<dbReference type="Gene3D" id="3.20.19.10">
    <property type="entry name" value="Aconitase, domain 4"/>
    <property type="match status" value="1"/>
</dbReference>
<evidence type="ECO:0000259" key="19">
    <source>
        <dbReference type="Pfam" id="PF00694"/>
    </source>
</evidence>
<evidence type="ECO:0000256" key="5">
    <source>
        <dbReference type="ARBA" id="ARBA00012926"/>
    </source>
</evidence>
<keyword evidence="10" id="KW-0408">Iron</keyword>
<accession>A0A8H3Z4R3</accession>
<dbReference type="InterPro" id="IPR000573">
    <property type="entry name" value="AconitaseA/IPMdHydase_ssu_swvl"/>
</dbReference>
<dbReference type="InterPro" id="IPR001030">
    <property type="entry name" value="Acoase/IPM_deHydtase_lsu_aba"/>
</dbReference>
<protein>
    <recommendedName>
        <fullName evidence="6">Aconitate hydratase, mitochondrial</fullName>
        <ecNumber evidence="5">4.2.1.3</ecNumber>
    </recommendedName>
    <alternativeName>
        <fullName evidence="15">Citrate hydro-lyase</fullName>
    </alternativeName>
</protein>
<dbReference type="FunFam" id="3.30.499.10:FF:000004">
    <property type="entry name" value="Aconitate hydratase, mitochondrial"/>
    <property type="match status" value="1"/>
</dbReference>
<dbReference type="GO" id="GO:0042765">
    <property type="term" value="C:GPI-anchor transamidase complex"/>
    <property type="evidence" value="ECO:0007669"/>
    <property type="project" value="InterPro"/>
</dbReference>
<keyword evidence="12" id="KW-0496">Mitochondrion</keyword>
<keyword evidence="13" id="KW-0456">Lyase</keyword>
<dbReference type="InterPro" id="IPR006248">
    <property type="entry name" value="Aconitase_mito-like"/>
</dbReference>
<dbReference type="GO" id="GO:0003994">
    <property type="term" value="F:aconitate hydratase activity"/>
    <property type="evidence" value="ECO:0007669"/>
    <property type="project" value="UniProtKB-EC"/>
</dbReference>
<dbReference type="Pfam" id="PF00330">
    <property type="entry name" value="Aconitase"/>
    <property type="match status" value="1"/>
</dbReference>
<comment type="caution">
    <text evidence="20">The sequence shown here is derived from an EMBL/GenBank/DDBJ whole genome shotgun (WGS) entry which is preliminary data.</text>
</comment>
<keyword evidence="17" id="KW-0472">Membrane</keyword>
<evidence type="ECO:0000256" key="10">
    <source>
        <dbReference type="ARBA" id="ARBA00023004"/>
    </source>
</evidence>
<dbReference type="InterPro" id="IPR036008">
    <property type="entry name" value="Aconitase_4Fe-4S_dom"/>
</dbReference>
<evidence type="ECO:0000256" key="4">
    <source>
        <dbReference type="ARBA" id="ARBA00007185"/>
    </source>
</evidence>
<evidence type="ECO:0000256" key="16">
    <source>
        <dbReference type="SAM" id="MobiDB-lite"/>
    </source>
</evidence>
<dbReference type="GO" id="GO:0051539">
    <property type="term" value="F:4 iron, 4 sulfur cluster binding"/>
    <property type="evidence" value="ECO:0007669"/>
    <property type="project" value="InterPro"/>
</dbReference>
<dbReference type="GO" id="GO:0006099">
    <property type="term" value="P:tricarboxylic acid cycle"/>
    <property type="evidence" value="ECO:0007669"/>
    <property type="project" value="UniProtKB-KW"/>
</dbReference>
<dbReference type="InterPro" id="IPR050926">
    <property type="entry name" value="Aconitase/IPM_isomerase"/>
</dbReference>